<evidence type="ECO:0000256" key="2">
    <source>
        <dbReference type="SAM" id="SignalP"/>
    </source>
</evidence>
<feature type="chain" id="PRO_5009744128" evidence="2">
    <location>
        <begin position="21"/>
        <end position="507"/>
    </location>
</feature>
<proteinExistence type="predicted"/>
<dbReference type="CDD" id="cd16385">
    <property type="entry name" value="IcmL"/>
    <property type="match status" value="2"/>
</dbReference>
<feature type="region of interest" description="Disordered" evidence="1">
    <location>
        <begin position="344"/>
        <end position="363"/>
    </location>
</feature>
<dbReference type="EMBL" id="CCSB01000003">
    <property type="protein sequence ID" value="CDZ78326.1"/>
    <property type="molecule type" value="Genomic_DNA"/>
</dbReference>
<accession>A0A078KZH7</accession>
<keyword evidence="4" id="KW-1185">Reference proteome</keyword>
<evidence type="ECO:0000256" key="1">
    <source>
        <dbReference type="SAM" id="MobiDB-lite"/>
    </source>
</evidence>
<reference evidence="3 4" key="1">
    <citation type="submission" date="2014-06" db="EMBL/GenBank/DDBJ databases">
        <authorList>
            <person name="Urmite Genomes Urmite Genomes"/>
        </authorList>
    </citation>
    <scope>NUCLEOTIDE SEQUENCE [LARGE SCALE GENOMIC DNA]</scope>
</reference>
<organism evidence="3 4">
    <name type="scientific">Legionella massiliensis</name>
    <dbReference type="NCBI Taxonomy" id="1034943"/>
    <lineage>
        <taxon>Bacteria</taxon>
        <taxon>Pseudomonadati</taxon>
        <taxon>Pseudomonadota</taxon>
        <taxon>Gammaproteobacteria</taxon>
        <taxon>Legionellales</taxon>
        <taxon>Legionellaceae</taxon>
        <taxon>Legionella</taxon>
    </lineage>
</organism>
<dbReference type="AlphaFoldDB" id="A0A078KZH7"/>
<dbReference type="eggNOG" id="ENOG5030SWY">
    <property type="taxonomic scope" value="Bacteria"/>
</dbReference>
<feature type="signal peptide" evidence="2">
    <location>
        <begin position="1"/>
        <end position="20"/>
    </location>
</feature>
<dbReference type="Proteomes" id="UP000044071">
    <property type="component" value="Unassembled WGS sequence"/>
</dbReference>
<dbReference type="Pfam" id="PF11393">
    <property type="entry name" value="T4BSS_DotI_IcmL"/>
    <property type="match status" value="2"/>
</dbReference>
<evidence type="ECO:0000313" key="4">
    <source>
        <dbReference type="Proteomes" id="UP000044071"/>
    </source>
</evidence>
<gene>
    <name evidence="3" type="ORF">BN59_02636</name>
</gene>
<name>A0A078KZH7_9GAMM</name>
<dbReference type="PROSITE" id="PS51257">
    <property type="entry name" value="PROKAR_LIPOPROTEIN"/>
    <property type="match status" value="1"/>
</dbReference>
<dbReference type="RefSeq" id="WP_052403283.1">
    <property type="nucleotide sequence ID" value="NZ_CCVW01000003.1"/>
</dbReference>
<dbReference type="InterPro" id="IPR021055">
    <property type="entry name" value="T4BSS_IcmL/DotI"/>
</dbReference>
<evidence type="ECO:0000313" key="3">
    <source>
        <dbReference type="EMBL" id="CDZ78326.1"/>
    </source>
</evidence>
<sequence>MKKSMIYALLLNVLCLQAQAAPTAAISCDYKIPVETEKVEQPLVLTWAENAAIQSFALSADSIDKQLEALQSCYTELGWAEFMNAMNKSGNLAVIKNEGLIVRSRLDGESNLIRTDADQWKINLPIKIVYQKDGDVVAHYLNVYLTVGRKVTGELGIMQMIATPRFSPTKYTPLEVAVEKIYSSLAEINVQQSVHQLITSLYLSDKAQPEKLSKQDLSWRQFLQVSDKLLSYGKQLSILGTEAQSIQNNFLNRTKPLAKQYAEMKQNTLANLQSEAVNQWDLLQRNMEKSAKVSHELLVNNFGKKQELFDRTNENQWHHPNQLVTVASLDGDKQQLASVVIMKQQQQQQQQRQKNNPSTPPAPINCDYKIPSSTKTIGNALVQTWAEHAAVQSFIFNADSINMQLDKLQACYTNEGWNEFKEAMVKSGNIVAIKEGKIIMTSQLAGQTQLVSVKEGEWKVRLPLQVTYQNQKERVVQGLNIDLVIGRKPSGDLGIMHIVASLVPAKK</sequence>
<feature type="compositionally biased region" description="Low complexity" evidence="1">
    <location>
        <begin position="344"/>
        <end position="353"/>
    </location>
</feature>
<protein>
    <submittedName>
        <fullName evidence="3">Macrophage killing protein with similarity to conjugation protein</fullName>
    </submittedName>
</protein>
<keyword evidence="2" id="KW-0732">Signal</keyword>